<dbReference type="GeneID" id="84807952"/>
<dbReference type="Pfam" id="PF13181">
    <property type="entry name" value="TPR_8"/>
    <property type="match status" value="2"/>
</dbReference>
<dbReference type="KEGG" id="cgh:CGC50_05160"/>
<dbReference type="Pfam" id="PF13432">
    <property type="entry name" value="TPR_16"/>
    <property type="match status" value="2"/>
</dbReference>
<feature type="repeat" description="TPR" evidence="1">
    <location>
        <begin position="267"/>
        <end position="300"/>
    </location>
</feature>
<dbReference type="SMART" id="SM00028">
    <property type="entry name" value="TPR"/>
    <property type="match status" value="8"/>
</dbReference>
<dbReference type="PANTHER" id="PTHR12558">
    <property type="entry name" value="CELL DIVISION CYCLE 16,23,27"/>
    <property type="match status" value="1"/>
</dbReference>
<dbReference type="InterPro" id="IPR019734">
    <property type="entry name" value="TPR_rpt"/>
</dbReference>
<dbReference type="RefSeq" id="WP_095909963.1">
    <property type="nucleotide sequence ID" value="NZ_CP022386.1"/>
</dbReference>
<dbReference type="OrthoDB" id="9803982at2"/>
<accession>A0A250FRC5</accession>
<proteinExistence type="predicted"/>
<sequence>MFSKNDDLREAVTRYEKMLLEHETIFFDSYQYEDIILYYLEYAKYAKAKQALEVALSQYPTASALRLLQVEILIYEDNLQQAGEILDDILREEPYNAEIHVQRANLYSKKNDHIKAIELLKYAASLSEELSDIHSLIAMEYMYMEEYALAKKYFKKCLAKDPEDYFSLQQLLHCFDFLKEDEQAIAFLTAFLDENPYCEVAWHSLGKQYMVQNNLQEALRAFDFAIISDDTFTGAYFEKGKVLELLKDYKQAIENYKITLSLDDPSSFAYLRIGICYEKLGESAMAEQYYFKAVHEDPQSSKAWLALVDYYVRENDYTKAEKYVSKVLLNEGDNPSFLRRCAEVYAHVGRREDAIQIYTQAIDLGDYSVEIRNELSDLLLQEKAYERALMLSLSTLHLYPQEVSAYYRIGIAYHMLGEKEKEYTYLGTALKQGGEWLAYFEKKYPEVFSFCPLVKEIVKNTDKH</sequence>
<dbReference type="Proteomes" id="UP000217250">
    <property type="component" value="Chromosome"/>
</dbReference>
<evidence type="ECO:0000313" key="2">
    <source>
        <dbReference type="EMBL" id="ATA86608.1"/>
    </source>
</evidence>
<reference evidence="2" key="1">
    <citation type="journal article" date="2017" name="Genome Announc.">
        <title>Twelve Complete Reference Genomes of Clinical Isolates in the Capnocytophaga Genus.</title>
        <authorList>
            <person name="Villarma A."/>
            <person name="Gulvik C.A."/>
            <person name="Rowe L.A."/>
            <person name="Sheth M."/>
            <person name="Juieng P."/>
            <person name="Nicholson A.C."/>
            <person name="Loparev V.N."/>
            <person name="McQuiston J.R."/>
        </authorList>
    </citation>
    <scope>NUCLEOTIDE SEQUENCE</scope>
    <source>
        <strain evidence="2">H1496</strain>
    </source>
</reference>
<evidence type="ECO:0000313" key="5">
    <source>
        <dbReference type="Proteomes" id="UP001324270"/>
    </source>
</evidence>
<keyword evidence="1" id="KW-0802">TPR repeat</keyword>
<dbReference type="EMBL" id="JAYKBV010000001">
    <property type="protein sequence ID" value="MEB3039103.1"/>
    <property type="molecule type" value="Genomic_DNA"/>
</dbReference>
<feature type="repeat" description="TPR" evidence="1">
    <location>
        <begin position="131"/>
        <end position="164"/>
    </location>
</feature>
<keyword evidence="5" id="KW-1185">Reference proteome</keyword>
<dbReference type="SUPFAM" id="SSF81901">
    <property type="entry name" value="HCP-like"/>
    <property type="match status" value="1"/>
</dbReference>
<protein>
    <submittedName>
        <fullName evidence="3">Tetratricopeptide repeat protein</fullName>
    </submittedName>
</protein>
<gene>
    <name evidence="2" type="ORF">CGC50_05160</name>
    <name evidence="3" type="ORF">VJJ49_00125</name>
</gene>
<dbReference type="InterPro" id="IPR011990">
    <property type="entry name" value="TPR-like_helical_dom_sf"/>
</dbReference>
<evidence type="ECO:0000256" key="1">
    <source>
        <dbReference type="PROSITE-ProRule" id="PRU00339"/>
    </source>
</evidence>
<dbReference type="PROSITE" id="PS50005">
    <property type="entry name" value="TPR"/>
    <property type="match status" value="3"/>
</dbReference>
<reference evidence="3 5" key="3">
    <citation type="submission" date="2023-12" db="EMBL/GenBank/DDBJ databases">
        <title>Genomic sequences of Capnocytophaga and Parvimonas strains.</title>
        <authorList>
            <person name="Watt R.M."/>
            <person name="Wang M."/>
            <person name="Yang T."/>
            <person name="Tong W.M."/>
        </authorList>
    </citation>
    <scope>NUCLEOTIDE SEQUENCE [LARGE SCALE GENOMIC DNA]</scope>
    <source>
        <strain evidence="3 5">CCUG 13156</strain>
    </source>
</reference>
<name>A0A250FRC5_9FLAO</name>
<dbReference type="Gene3D" id="1.25.40.10">
    <property type="entry name" value="Tetratricopeptide repeat domain"/>
    <property type="match status" value="3"/>
</dbReference>
<evidence type="ECO:0000313" key="4">
    <source>
        <dbReference type="Proteomes" id="UP000217250"/>
    </source>
</evidence>
<reference evidence="4" key="2">
    <citation type="submission" date="2017-06" db="EMBL/GenBank/DDBJ databases">
        <title>Capnocytophaga spp. assemblies.</title>
        <authorList>
            <person name="Gulvik C.A."/>
        </authorList>
    </citation>
    <scope>NUCLEOTIDE SEQUENCE [LARGE SCALE GENOMIC DNA]</scope>
    <source>
        <strain evidence="4">H1496</strain>
    </source>
</reference>
<dbReference type="EMBL" id="CP022386">
    <property type="protein sequence ID" value="ATA86608.1"/>
    <property type="molecule type" value="Genomic_DNA"/>
</dbReference>
<organism evidence="2 4">
    <name type="scientific">Capnocytophaga gingivalis</name>
    <dbReference type="NCBI Taxonomy" id="1017"/>
    <lineage>
        <taxon>Bacteria</taxon>
        <taxon>Pseudomonadati</taxon>
        <taxon>Bacteroidota</taxon>
        <taxon>Flavobacteriia</taxon>
        <taxon>Flavobacteriales</taxon>
        <taxon>Flavobacteriaceae</taxon>
        <taxon>Capnocytophaga</taxon>
    </lineage>
</organism>
<feature type="repeat" description="TPR" evidence="1">
    <location>
        <begin position="233"/>
        <end position="266"/>
    </location>
</feature>
<dbReference type="PANTHER" id="PTHR12558:SF13">
    <property type="entry name" value="CELL DIVISION CYCLE PROTEIN 27 HOMOLOG"/>
    <property type="match status" value="1"/>
</dbReference>
<evidence type="ECO:0000313" key="3">
    <source>
        <dbReference type="EMBL" id="MEB3039103.1"/>
    </source>
</evidence>
<dbReference type="SUPFAM" id="SSF48452">
    <property type="entry name" value="TPR-like"/>
    <property type="match status" value="2"/>
</dbReference>
<dbReference type="AlphaFoldDB" id="A0A250FRC5"/>
<dbReference type="Proteomes" id="UP001324270">
    <property type="component" value="Unassembled WGS sequence"/>
</dbReference>